<dbReference type="PANTHER" id="PTHR44196">
    <property type="entry name" value="DEHYDROGENASE/REDUCTASE SDR FAMILY MEMBER 7B"/>
    <property type="match status" value="1"/>
</dbReference>
<gene>
    <name evidence="3" type="primary">sadH</name>
    <name evidence="3" type="ORF">RS82_01335</name>
</gene>
<accession>A0A0M2HH68</accession>
<evidence type="ECO:0000256" key="2">
    <source>
        <dbReference type="ARBA" id="ARBA00023002"/>
    </source>
</evidence>
<comment type="caution">
    <text evidence="3">The sequence shown here is derived from an EMBL/GenBank/DDBJ whole genome shotgun (WGS) entry which is preliminary data.</text>
</comment>
<dbReference type="PATRIC" id="fig|69370.6.peg.1372"/>
<dbReference type="AlphaFoldDB" id="A0A0M2HH68"/>
<proteinExistence type="inferred from homology"/>
<evidence type="ECO:0000313" key="4">
    <source>
        <dbReference type="Proteomes" id="UP000034098"/>
    </source>
</evidence>
<keyword evidence="4" id="KW-1185">Reference proteome</keyword>
<dbReference type="GO" id="GO:0016491">
    <property type="term" value="F:oxidoreductase activity"/>
    <property type="evidence" value="ECO:0007669"/>
    <property type="project" value="UniProtKB-KW"/>
</dbReference>
<dbReference type="PRINTS" id="PR00081">
    <property type="entry name" value="GDHRDH"/>
</dbReference>
<dbReference type="InterPro" id="IPR002347">
    <property type="entry name" value="SDR_fam"/>
</dbReference>
<dbReference type="InterPro" id="IPR020904">
    <property type="entry name" value="Sc_DH/Rdtase_CS"/>
</dbReference>
<name>A0A0M2HH68_MICTR</name>
<dbReference type="PANTHER" id="PTHR44196:SF1">
    <property type="entry name" value="DEHYDROGENASE_REDUCTASE SDR FAMILY MEMBER 7B"/>
    <property type="match status" value="1"/>
</dbReference>
<evidence type="ECO:0000313" key="3">
    <source>
        <dbReference type="EMBL" id="KJL43639.1"/>
    </source>
</evidence>
<protein>
    <submittedName>
        <fullName evidence="3">Putative oxidoreductase SadH</fullName>
        <ecNumber evidence="3">1.-.-.-</ecNumber>
    </submittedName>
</protein>
<dbReference type="Pfam" id="PF00106">
    <property type="entry name" value="adh_short"/>
    <property type="match status" value="1"/>
</dbReference>
<dbReference type="SUPFAM" id="SSF51735">
    <property type="entry name" value="NAD(P)-binding Rossmann-fold domains"/>
    <property type="match status" value="1"/>
</dbReference>
<dbReference type="InterPro" id="IPR036291">
    <property type="entry name" value="NAD(P)-bd_dom_sf"/>
</dbReference>
<dbReference type="Proteomes" id="UP000034098">
    <property type="component" value="Unassembled WGS sequence"/>
</dbReference>
<dbReference type="PROSITE" id="PS00061">
    <property type="entry name" value="ADH_SHORT"/>
    <property type="match status" value="1"/>
</dbReference>
<evidence type="ECO:0000256" key="1">
    <source>
        <dbReference type="ARBA" id="ARBA00006484"/>
    </source>
</evidence>
<dbReference type="EMBL" id="JYJA01000030">
    <property type="protein sequence ID" value="KJL43639.1"/>
    <property type="molecule type" value="Genomic_DNA"/>
</dbReference>
<dbReference type="Gene3D" id="3.40.50.720">
    <property type="entry name" value="NAD(P)-binding Rossmann-like Domain"/>
    <property type="match status" value="1"/>
</dbReference>
<dbReference type="GO" id="GO:0016020">
    <property type="term" value="C:membrane"/>
    <property type="evidence" value="ECO:0007669"/>
    <property type="project" value="TreeGrafter"/>
</dbReference>
<keyword evidence="2 3" id="KW-0560">Oxidoreductase</keyword>
<organism evidence="3 4">
    <name type="scientific">Microbacterium trichothecenolyticum</name>
    <name type="common">Aureobacterium trichothecenolyticum</name>
    <dbReference type="NCBI Taxonomy" id="69370"/>
    <lineage>
        <taxon>Bacteria</taxon>
        <taxon>Bacillati</taxon>
        <taxon>Actinomycetota</taxon>
        <taxon>Actinomycetes</taxon>
        <taxon>Micrococcales</taxon>
        <taxon>Microbacteriaceae</taxon>
        <taxon>Microbacterium</taxon>
    </lineage>
</organism>
<dbReference type="RefSeq" id="WP_045297797.1">
    <property type="nucleotide sequence ID" value="NZ_JYJA01000030.1"/>
</dbReference>
<sequence>MAKQRPLDVRGRTTVITGAAAGMGADVARQLAARGARLALLDRNVDGLAAVAASLDGTGHTTHAIDLTDDAEVTAVVAEVEASHPRIQALVTCAGSSMLGDIDQLAMAEMRWLMDVNLWGTVNVTQALLPALRREPAAHITHLVSIYGLAAPAGRIPYAMSKFAVRGFTESLRHELERSTITVGAVYPAGVKTGIILHGRYAAAIDPAVAQRAAAAQAAMYHTEPADAAARIVDATIRRRPRTMIGREARLVDVLARVTPTHYWAPMRRPLRDAIDTTTPIG</sequence>
<comment type="similarity">
    <text evidence="1">Belongs to the short-chain dehydrogenases/reductases (SDR) family.</text>
</comment>
<reference evidence="3 4" key="1">
    <citation type="submission" date="2015-02" db="EMBL/GenBank/DDBJ databases">
        <title>Draft genome sequences of ten Microbacterium spp. with emphasis on heavy metal contaminated environments.</title>
        <authorList>
            <person name="Corretto E."/>
        </authorList>
    </citation>
    <scope>NUCLEOTIDE SEQUENCE [LARGE SCALE GENOMIC DNA]</scope>
    <source>
        <strain evidence="3 4">DSM 8608</strain>
    </source>
</reference>
<dbReference type="EC" id="1.-.-.-" evidence="3"/>